<dbReference type="InterPro" id="IPR011011">
    <property type="entry name" value="Znf_FYVE_PHD"/>
</dbReference>
<keyword evidence="5" id="KW-0175">Coiled coil</keyword>
<dbReference type="Proteomes" id="UP000838878">
    <property type="component" value="Chromosome 6"/>
</dbReference>
<feature type="non-terminal residue" evidence="7">
    <location>
        <position position="350"/>
    </location>
</feature>
<evidence type="ECO:0000256" key="2">
    <source>
        <dbReference type="ARBA" id="ARBA00022771"/>
    </source>
</evidence>
<evidence type="ECO:0000256" key="4">
    <source>
        <dbReference type="PROSITE-ProRule" id="PRU00146"/>
    </source>
</evidence>
<dbReference type="Gene3D" id="3.30.40.10">
    <property type="entry name" value="Zinc/RING finger domain, C3HC4 (zinc finger)"/>
    <property type="match status" value="1"/>
</dbReference>
<evidence type="ECO:0000259" key="6">
    <source>
        <dbReference type="PROSITE" id="PS50016"/>
    </source>
</evidence>
<dbReference type="SUPFAM" id="SSF57903">
    <property type="entry name" value="FYVE/PHD zinc finger"/>
    <property type="match status" value="1"/>
</dbReference>
<dbReference type="CDD" id="cd15489">
    <property type="entry name" value="PHD_SF"/>
    <property type="match status" value="1"/>
</dbReference>
<feature type="coiled-coil region" evidence="5">
    <location>
        <begin position="136"/>
        <end position="170"/>
    </location>
</feature>
<proteinExistence type="predicted"/>
<dbReference type="AlphaFoldDB" id="A0A8J9UYM4"/>
<protein>
    <recommendedName>
        <fullName evidence="6">PHD-type domain-containing protein</fullName>
    </recommendedName>
</protein>
<evidence type="ECO:0000313" key="8">
    <source>
        <dbReference type="Proteomes" id="UP000838878"/>
    </source>
</evidence>
<dbReference type="InterPro" id="IPR019786">
    <property type="entry name" value="Zinc_finger_PHD-type_CS"/>
</dbReference>
<dbReference type="PROSITE" id="PS01359">
    <property type="entry name" value="ZF_PHD_1"/>
    <property type="match status" value="1"/>
</dbReference>
<keyword evidence="3" id="KW-0862">Zinc</keyword>
<dbReference type="Pfam" id="PF25298">
    <property type="entry name" value="Baculo_FP_2nd"/>
    <property type="match status" value="1"/>
</dbReference>
<dbReference type="OrthoDB" id="7479742at2759"/>
<evidence type="ECO:0000256" key="1">
    <source>
        <dbReference type="ARBA" id="ARBA00022723"/>
    </source>
</evidence>
<gene>
    <name evidence="7" type="ORF">BINO364_LOCUS12549</name>
</gene>
<dbReference type="InterPro" id="IPR001965">
    <property type="entry name" value="Znf_PHD"/>
</dbReference>
<dbReference type="Pfam" id="PF00628">
    <property type="entry name" value="PHD"/>
    <property type="match status" value="1"/>
</dbReference>
<dbReference type="SMART" id="SM00249">
    <property type="entry name" value="PHD"/>
    <property type="match status" value="1"/>
</dbReference>
<dbReference type="GO" id="GO:0008270">
    <property type="term" value="F:zinc ion binding"/>
    <property type="evidence" value="ECO:0007669"/>
    <property type="project" value="UniProtKB-KW"/>
</dbReference>
<organism evidence="7 8">
    <name type="scientific">Brenthis ino</name>
    <name type="common">lesser marbled fritillary</name>
    <dbReference type="NCBI Taxonomy" id="405034"/>
    <lineage>
        <taxon>Eukaryota</taxon>
        <taxon>Metazoa</taxon>
        <taxon>Ecdysozoa</taxon>
        <taxon>Arthropoda</taxon>
        <taxon>Hexapoda</taxon>
        <taxon>Insecta</taxon>
        <taxon>Pterygota</taxon>
        <taxon>Neoptera</taxon>
        <taxon>Endopterygota</taxon>
        <taxon>Lepidoptera</taxon>
        <taxon>Glossata</taxon>
        <taxon>Ditrysia</taxon>
        <taxon>Papilionoidea</taxon>
        <taxon>Nymphalidae</taxon>
        <taxon>Heliconiinae</taxon>
        <taxon>Argynnini</taxon>
        <taxon>Brenthis</taxon>
    </lineage>
</organism>
<evidence type="ECO:0000256" key="5">
    <source>
        <dbReference type="SAM" id="Coils"/>
    </source>
</evidence>
<dbReference type="PROSITE" id="PS50016">
    <property type="entry name" value="ZF_PHD_2"/>
    <property type="match status" value="1"/>
</dbReference>
<keyword evidence="2 4" id="KW-0863">Zinc-finger</keyword>
<evidence type="ECO:0000256" key="3">
    <source>
        <dbReference type="ARBA" id="ARBA00022833"/>
    </source>
</evidence>
<evidence type="ECO:0000313" key="7">
    <source>
        <dbReference type="EMBL" id="CAH0727174.1"/>
    </source>
</evidence>
<reference evidence="7" key="1">
    <citation type="submission" date="2021-12" db="EMBL/GenBank/DDBJ databases">
        <authorList>
            <person name="Martin H S."/>
        </authorList>
    </citation>
    <scope>NUCLEOTIDE SEQUENCE</scope>
</reference>
<keyword evidence="1" id="KW-0479">Metal-binding</keyword>
<sequence length="350" mass="39909">MNTCQGCNKDIKKSNEKIQCSSQSCNNEYHLACVNITVETKNKRYWKCPSCSVILLSEQRKAGLSNDNTPIKPAVENTYDTNVTLRRQKTSSNTNNSCTCSSTNLRTEMLSILRSELPGIIRETITSEFAAIKKEISSLEESINFVNSQYDEMKNALEKRSEEVKSLISQSNNLLSTVKNLEITLSHMQQDARQNNIEIHCLPEFNNENLIKTMAQMSHVISFSLADNDIVACYRVKRIDNLSKKPRTIVCRFVSKLKRDNFLAAVYKYNKKHPKEKLNASLLGIADNSSPVYIGEHLTPENKQLHAATRLKAKEKQYRFVWVRNGKILIRKDENSPAKLITKLETLNNL</sequence>
<dbReference type="InterPro" id="IPR057251">
    <property type="entry name" value="FP_C"/>
</dbReference>
<dbReference type="EMBL" id="OV170226">
    <property type="protein sequence ID" value="CAH0727174.1"/>
    <property type="molecule type" value="Genomic_DNA"/>
</dbReference>
<keyword evidence="8" id="KW-1185">Reference proteome</keyword>
<accession>A0A8J9UYM4</accession>
<feature type="domain" description="PHD-type" evidence="6">
    <location>
        <begin position="1"/>
        <end position="54"/>
    </location>
</feature>
<dbReference type="InterPro" id="IPR013083">
    <property type="entry name" value="Znf_RING/FYVE/PHD"/>
</dbReference>
<dbReference type="InterPro" id="IPR019787">
    <property type="entry name" value="Znf_PHD-finger"/>
</dbReference>
<name>A0A8J9UYM4_9NEOP</name>